<proteinExistence type="predicted"/>
<evidence type="ECO:0000313" key="2">
    <source>
        <dbReference type="EMBL" id="CAE8583320.1"/>
    </source>
</evidence>
<feature type="compositionally biased region" description="Low complexity" evidence="1">
    <location>
        <begin position="220"/>
        <end position="238"/>
    </location>
</feature>
<dbReference type="EMBL" id="CAJNNV010000690">
    <property type="protein sequence ID" value="CAE8583320.1"/>
    <property type="molecule type" value="Genomic_DNA"/>
</dbReference>
<reference evidence="2" key="1">
    <citation type="submission" date="2021-02" db="EMBL/GenBank/DDBJ databases">
        <authorList>
            <person name="Dougan E. K."/>
            <person name="Rhodes N."/>
            <person name="Thang M."/>
            <person name="Chan C."/>
        </authorList>
    </citation>
    <scope>NUCLEOTIDE SEQUENCE</scope>
</reference>
<dbReference type="PANTHER" id="PTHR42264">
    <property type="entry name" value="EPHRIN_REC_LIKE DOMAIN-CONTAINING PROTEIN"/>
    <property type="match status" value="1"/>
</dbReference>
<organism evidence="2 3">
    <name type="scientific">Polarella glacialis</name>
    <name type="common">Dinoflagellate</name>
    <dbReference type="NCBI Taxonomy" id="89957"/>
    <lineage>
        <taxon>Eukaryota</taxon>
        <taxon>Sar</taxon>
        <taxon>Alveolata</taxon>
        <taxon>Dinophyceae</taxon>
        <taxon>Suessiales</taxon>
        <taxon>Suessiaceae</taxon>
        <taxon>Polarella</taxon>
    </lineage>
</organism>
<feature type="compositionally biased region" description="Polar residues" evidence="1">
    <location>
        <begin position="471"/>
        <end position="484"/>
    </location>
</feature>
<dbReference type="PANTHER" id="PTHR42264:SF3">
    <property type="entry name" value="F-BOX DOMAIN-CONTAINING PROTEIN-RELATED"/>
    <property type="match status" value="1"/>
</dbReference>
<accession>A0A813D700</accession>
<dbReference type="AlphaFoldDB" id="A0A813D700"/>
<feature type="region of interest" description="Disordered" evidence="1">
    <location>
        <begin position="217"/>
        <end position="331"/>
    </location>
</feature>
<evidence type="ECO:0000313" key="3">
    <source>
        <dbReference type="Proteomes" id="UP000654075"/>
    </source>
</evidence>
<feature type="region of interest" description="Disordered" evidence="1">
    <location>
        <begin position="471"/>
        <end position="498"/>
    </location>
</feature>
<feature type="compositionally biased region" description="Basic and acidic residues" evidence="1">
    <location>
        <begin position="239"/>
        <end position="248"/>
    </location>
</feature>
<gene>
    <name evidence="2" type="ORF">PGLA1383_LOCUS2298</name>
</gene>
<feature type="compositionally biased region" description="Acidic residues" evidence="1">
    <location>
        <begin position="485"/>
        <end position="497"/>
    </location>
</feature>
<feature type="compositionally biased region" description="Low complexity" evidence="1">
    <location>
        <begin position="249"/>
        <end position="297"/>
    </location>
</feature>
<protein>
    <submittedName>
        <fullName evidence="2">Uncharacterized protein</fullName>
    </submittedName>
</protein>
<dbReference type="Proteomes" id="UP000654075">
    <property type="component" value="Unassembled WGS sequence"/>
</dbReference>
<sequence length="675" mass="74331">MDARRSFFWMLASGVLNVYKTAEMTRNMWPEAPNALFKVLYAELNTCIGMFLFWVAVEALAFDRVKVFLEATSSDTEKTIVSNLLSGFCDAQVQLGPDLQVIGEHDRLCRIVMADSLTLHGTSFANYLASPDVSRFQAFIDASSVQVGTETASRTTAAASTAEQQGSQVLKILPRVLHVHMRDFKGRLFDVTLFHTRLKTSEEEYRHIIGICEDTSQPRAEAAPAVAAANTNSDNNNNRNDKNKKSNKNDSNNSNKNKKSNNSSSNSNNNNHSNSSNSNSNLRLSSSNSNSNSNSNLRLRRRNNNNSTNNNDDDDGDNNNNNNTNTNNSSLGQATAIGQQAFLGSQERASSVKSQSSASTSGVNSLFDPGALGGLDDVILVVNPFAADSGFPVLSCKLNFTPAEGEARTRLTDFIPPTDFQRFRDIVQNAVNAQYTATAPNETELKNLRMSLQNATMVVDTAEVLEISLNQSADADSEASGSQPSDEEADEDDESEQDFTKVTVAVRLSGFTALREPNPSKPVSPPRNRTRAFKKEAANPVDRRFSSPAVRQLFFELKPRYHVHSGANVYRFRKADQGPHDFVCRSAALAEAVGAFRDKLRAGVGDMGYLGNIDYCRLLCLATVAWAQAEEANGFLLDFQVRLEAALALRRADELEAWTQKEQTLNRYYPTTHFI</sequence>
<comment type="caution">
    <text evidence="2">The sequence shown here is derived from an EMBL/GenBank/DDBJ whole genome shotgun (WGS) entry which is preliminary data.</text>
</comment>
<evidence type="ECO:0000256" key="1">
    <source>
        <dbReference type="SAM" id="MobiDB-lite"/>
    </source>
</evidence>
<feature type="compositionally biased region" description="Low complexity" evidence="1">
    <location>
        <begin position="318"/>
        <end position="330"/>
    </location>
</feature>
<keyword evidence="3" id="KW-1185">Reference proteome</keyword>
<name>A0A813D700_POLGL</name>